<dbReference type="PANTHER" id="PTHR23355">
    <property type="entry name" value="RIBONUCLEASE"/>
    <property type="match status" value="1"/>
</dbReference>
<evidence type="ECO:0000259" key="10">
    <source>
        <dbReference type="PROSITE" id="PS50126"/>
    </source>
</evidence>
<feature type="compositionally biased region" description="Basic residues" evidence="9">
    <location>
        <begin position="748"/>
        <end position="764"/>
    </location>
</feature>
<accession>A0A430ATK7</accession>
<dbReference type="CDD" id="cd04471">
    <property type="entry name" value="S1_RNase_R"/>
    <property type="match status" value="1"/>
</dbReference>
<dbReference type="InterPro" id="IPR012340">
    <property type="entry name" value="NA-bd_OB-fold"/>
</dbReference>
<feature type="compositionally biased region" description="Basic residues" evidence="9">
    <location>
        <begin position="773"/>
        <end position="783"/>
    </location>
</feature>
<evidence type="ECO:0000256" key="9">
    <source>
        <dbReference type="SAM" id="MobiDB-lite"/>
    </source>
</evidence>
<dbReference type="AlphaFoldDB" id="A0A430ATK7"/>
<keyword evidence="7 8" id="KW-0694">RNA-binding</keyword>
<dbReference type="RefSeq" id="WP_126813764.1">
    <property type="nucleotide sequence ID" value="NZ_NGKC01000008.1"/>
</dbReference>
<comment type="function">
    <text evidence="8">3'-5' exoribonuclease that releases 5'-nucleoside monophosphates and is involved in maturation of structured RNAs.</text>
</comment>
<evidence type="ECO:0000256" key="3">
    <source>
        <dbReference type="ARBA" id="ARBA00022490"/>
    </source>
</evidence>
<keyword evidence="12" id="KW-1185">Reference proteome</keyword>
<dbReference type="GO" id="GO:0005829">
    <property type="term" value="C:cytosol"/>
    <property type="evidence" value="ECO:0007669"/>
    <property type="project" value="TreeGrafter"/>
</dbReference>
<dbReference type="GO" id="GO:0008859">
    <property type="term" value="F:exoribonuclease II activity"/>
    <property type="evidence" value="ECO:0007669"/>
    <property type="project" value="UniProtKB-UniRule"/>
</dbReference>
<dbReference type="Pfam" id="PF08206">
    <property type="entry name" value="OB_RNB"/>
    <property type="match status" value="1"/>
</dbReference>
<evidence type="ECO:0000256" key="7">
    <source>
        <dbReference type="ARBA" id="ARBA00022884"/>
    </source>
</evidence>
<dbReference type="Pfam" id="PF17876">
    <property type="entry name" value="CSD2"/>
    <property type="match status" value="1"/>
</dbReference>
<dbReference type="PROSITE" id="PS50126">
    <property type="entry name" value="S1"/>
    <property type="match status" value="1"/>
</dbReference>
<feature type="region of interest" description="Disordered" evidence="9">
    <location>
        <begin position="725"/>
        <end position="783"/>
    </location>
</feature>
<evidence type="ECO:0000256" key="6">
    <source>
        <dbReference type="ARBA" id="ARBA00022839"/>
    </source>
</evidence>
<dbReference type="Pfam" id="PF00575">
    <property type="entry name" value="S1"/>
    <property type="match status" value="1"/>
</dbReference>
<dbReference type="InterPro" id="IPR050180">
    <property type="entry name" value="RNR_Ribonuclease"/>
</dbReference>
<evidence type="ECO:0000256" key="2">
    <source>
        <dbReference type="ARBA" id="ARBA00004496"/>
    </source>
</evidence>
<keyword evidence="5 8" id="KW-0378">Hydrolase</keyword>
<keyword evidence="4 8" id="KW-0540">Nuclease</keyword>
<sequence>MTQTIKQAVLELLAEGTKKSYAMEQLAEALGLQKGKDFKELVKTVAQMEREQTVEFTGKGKVKLVQPDVQLEGIFRANERGFGFVTIDDEEDDVFIPNDATGYAMDGDKVLIAITRPSNQLEGQAAEGKVMSVVERAASQIVGVFTSFSEEEVEETDLYGYVTLQEKKLNQFKVFVAATGIRPVSGSVVIVEVTHYPEHGYARSLEGIVKKVVGHKDDPGMDILTIVMQHGIPVDFSEEAMRQAEETPDEVLPADLAGRRDLRDKVIVTIDGEDAKDLDDAVRVERLANGNYFLGVYIADVSYYVTENSPLDLDAADRGTSVYLTDRVIPMLPHKLSNGICSLNPQVDRLAMACEMEITQEGTVVSYEIFEAVINSSARMTYTAVNAILEQQDEQTLAEYAELVPMFREMGDLHRILEEMRRRRGAISFEDREAKIIVDEAGHPLDIQLRARGVGERLIESFMLAANETIARHFYRRKLPFIYRIHEQPKEEKMQRFFEFVTNFGILIKGKKEDVTPKELQKVLDSVHGKPEESVINMMMLRSLQQACYSEVATGHYGLAAEDYTHFTSPIRRYPDLTVHRLIREYSREKTVSDKTKAKWQEQIPDIAEHSSIAERRAVDAERDTDTLKKAEFMMDKIDEEFDGVVTSVTKFGLFVELPNTIEGLVHVNTLKDDYYHFIENHLMLVGERTKRSFRIGQKVTVKVVKADPESREIDFNIVASEEVRETPALPKHGKGKRPARSNGADRRNRKASQRKDAKHKNKQKQPFYKEVVKKKKKKKNRK</sequence>
<dbReference type="Gene3D" id="2.40.50.140">
    <property type="entry name" value="Nucleic acid-binding proteins"/>
    <property type="match status" value="2"/>
</dbReference>
<keyword evidence="3 8" id="KW-0963">Cytoplasm</keyword>
<dbReference type="Proteomes" id="UP000286773">
    <property type="component" value="Unassembled WGS sequence"/>
</dbReference>
<dbReference type="PANTHER" id="PTHR23355:SF9">
    <property type="entry name" value="DIS3-LIKE EXONUCLEASE 2"/>
    <property type="match status" value="1"/>
</dbReference>
<evidence type="ECO:0000256" key="4">
    <source>
        <dbReference type="ARBA" id="ARBA00022722"/>
    </source>
</evidence>
<dbReference type="InterPro" id="IPR013223">
    <property type="entry name" value="RNase_B_OB_dom"/>
</dbReference>
<dbReference type="Pfam" id="PF00773">
    <property type="entry name" value="RNB"/>
    <property type="match status" value="1"/>
</dbReference>
<evidence type="ECO:0000313" key="12">
    <source>
        <dbReference type="Proteomes" id="UP000286773"/>
    </source>
</evidence>
<dbReference type="OrthoDB" id="9764149at2"/>
<dbReference type="GO" id="GO:0003723">
    <property type="term" value="F:RNA binding"/>
    <property type="evidence" value="ECO:0007669"/>
    <property type="project" value="UniProtKB-UniRule"/>
</dbReference>
<reference evidence="11 12" key="1">
    <citation type="submission" date="2017-05" db="EMBL/GenBank/DDBJ databases">
        <title>Vagococcus spp. assemblies.</title>
        <authorList>
            <person name="Gulvik C.A."/>
        </authorList>
    </citation>
    <scope>NUCLEOTIDE SEQUENCE [LARGE SCALE GENOMIC DNA]</scope>
    <source>
        <strain evidence="11 12">LMG 24798</strain>
    </source>
</reference>
<dbReference type="InterPro" id="IPR003029">
    <property type="entry name" value="S1_domain"/>
</dbReference>
<proteinExistence type="inferred from homology"/>
<comment type="catalytic activity">
    <reaction evidence="1 8">
        <text>Exonucleolytic cleavage in the 3'- to 5'-direction to yield nucleoside 5'-phosphates.</text>
        <dbReference type="EC" id="3.1.13.1"/>
    </reaction>
</comment>
<dbReference type="InterPro" id="IPR001900">
    <property type="entry name" value="RNase_II/R"/>
</dbReference>
<dbReference type="InterPro" id="IPR004476">
    <property type="entry name" value="RNase_II/RNase_R"/>
</dbReference>
<comment type="similarity">
    <text evidence="8">Belongs to the RNR ribonuclease family. RNase R subfamily.</text>
</comment>
<evidence type="ECO:0000256" key="5">
    <source>
        <dbReference type="ARBA" id="ARBA00022801"/>
    </source>
</evidence>
<dbReference type="NCBIfam" id="TIGR00358">
    <property type="entry name" value="3_prime_RNase"/>
    <property type="match status" value="1"/>
</dbReference>
<comment type="subcellular location">
    <subcellularLocation>
        <location evidence="2 8">Cytoplasm</location>
    </subcellularLocation>
</comment>
<dbReference type="SUPFAM" id="SSF50249">
    <property type="entry name" value="Nucleic acid-binding proteins"/>
    <property type="match status" value="4"/>
</dbReference>
<evidence type="ECO:0000313" key="11">
    <source>
        <dbReference type="EMBL" id="RSU11399.1"/>
    </source>
</evidence>
<dbReference type="InterPro" id="IPR011805">
    <property type="entry name" value="RNase_R"/>
</dbReference>
<dbReference type="InterPro" id="IPR022966">
    <property type="entry name" value="RNase_II/R_CS"/>
</dbReference>
<dbReference type="NCBIfam" id="TIGR02063">
    <property type="entry name" value="RNase_R"/>
    <property type="match status" value="1"/>
</dbReference>
<name>A0A430ATK7_9ENTE</name>
<keyword evidence="6 8" id="KW-0269">Exonuclease</keyword>
<dbReference type="EC" id="3.1.13.1" evidence="8"/>
<dbReference type="SMART" id="SM00316">
    <property type="entry name" value="S1"/>
    <property type="match status" value="1"/>
</dbReference>
<evidence type="ECO:0000256" key="1">
    <source>
        <dbReference type="ARBA" id="ARBA00001849"/>
    </source>
</evidence>
<comment type="caution">
    <text evidence="11">The sequence shown here is derived from an EMBL/GenBank/DDBJ whole genome shotgun (WGS) entry which is preliminary data.</text>
</comment>
<protein>
    <recommendedName>
        <fullName evidence="8">Ribonuclease R</fullName>
        <shortName evidence="8">RNase R</shortName>
        <ecNumber evidence="8">3.1.13.1</ecNumber>
    </recommendedName>
</protein>
<gene>
    <name evidence="8" type="primary">rnr</name>
    <name evidence="11" type="ORF">CBF27_07820</name>
</gene>
<dbReference type="HAMAP" id="MF_01895">
    <property type="entry name" value="RNase_R"/>
    <property type="match status" value="1"/>
</dbReference>
<dbReference type="PROSITE" id="PS01175">
    <property type="entry name" value="RIBONUCLEASE_II"/>
    <property type="match status" value="1"/>
</dbReference>
<dbReference type="InterPro" id="IPR040476">
    <property type="entry name" value="CSD2"/>
</dbReference>
<dbReference type="EMBL" id="NGKC01000008">
    <property type="protein sequence ID" value="RSU11399.1"/>
    <property type="molecule type" value="Genomic_DNA"/>
</dbReference>
<organism evidence="11 12">
    <name type="scientific">Vagococcus acidifermentans</name>
    <dbReference type="NCBI Taxonomy" id="564710"/>
    <lineage>
        <taxon>Bacteria</taxon>
        <taxon>Bacillati</taxon>
        <taxon>Bacillota</taxon>
        <taxon>Bacilli</taxon>
        <taxon>Lactobacillales</taxon>
        <taxon>Enterococcaceae</taxon>
        <taxon>Vagococcus</taxon>
    </lineage>
</organism>
<feature type="domain" description="S1 motif" evidence="10">
    <location>
        <begin position="639"/>
        <end position="719"/>
    </location>
</feature>
<dbReference type="GO" id="GO:0006402">
    <property type="term" value="P:mRNA catabolic process"/>
    <property type="evidence" value="ECO:0007669"/>
    <property type="project" value="TreeGrafter"/>
</dbReference>
<evidence type="ECO:0000256" key="8">
    <source>
        <dbReference type="HAMAP-Rule" id="MF_01895"/>
    </source>
</evidence>
<dbReference type="SMART" id="SM00955">
    <property type="entry name" value="RNB"/>
    <property type="match status" value="1"/>
</dbReference>